<dbReference type="Pfam" id="PF04972">
    <property type="entry name" value="BON"/>
    <property type="match status" value="1"/>
</dbReference>
<sequence length="104" mass="11180">MKNARAYTLAILTGLTLVTSGCAVWRGQENVGTYVDDKTITASVKTKLLEDKRTGGLSINVSTLQGTVELSGFAKSQQEKDVAGMLARDTKGVREVHNSLLVRP</sequence>
<dbReference type="InterPro" id="IPR007055">
    <property type="entry name" value="BON_dom"/>
</dbReference>
<evidence type="ECO:0000259" key="1">
    <source>
        <dbReference type="PROSITE" id="PS50914"/>
    </source>
</evidence>
<evidence type="ECO:0000313" key="2">
    <source>
        <dbReference type="EMBL" id="NML43812.1"/>
    </source>
</evidence>
<evidence type="ECO:0000313" key="3">
    <source>
        <dbReference type="Proteomes" id="UP000541185"/>
    </source>
</evidence>
<reference evidence="2 3" key="1">
    <citation type="submission" date="2020-04" db="EMBL/GenBank/DDBJ databases">
        <title>Ramlibacter sp. G-1-2-2 isolated from soil.</title>
        <authorList>
            <person name="Dahal R.H."/>
        </authorList>
    </citation>
    <scope>NUCLEOTIDE SEQUENCE [LARGE SCALE GENOMIC DNA]</scope>
    <source>
        <strain evidence="2 3">G-1-2-2</strain>
    </source>
</reference>
<dbReference type="Proteomes" id="UP000541185">
    <property type="component" value="Unassembled WGS sequence"/>
</dbReference>
<dbReference type="PANTHER" id="PTHR34606:SF16">
    <property type="entry name" value="BON DOMAIN-CONTAINING PROTEIN"/>
    <property type="match status" value="1"/>
</dbReference>
<protein>
    <submittedName>
        <fullName evidence="2">BON domain-containing protein</fullName>
    </submittedName>
</protein>
<dbReference type="InterPro" id="IPR051686">
    <property type="entry name" value="Lipoprotein_DolP"/>
</dbReference>
<keyword evidence="3" id="KW-1185">Reference proteome</keyword>
<gene>
    <name evidence="2" type="ORF">HHL11_08635</name>
</gene>
<feature type="domain" description="BON" evidence="1">
    <location>
        <begin position="36"/>
        <end position="104"/>
    </location>
</feature>
<accession>A0A848H298</accession>
<dbReference type="EMBL" id="JABBFX010000001">
    <property type="protein sequence ID" value="NML43812.1"/>
    <property type="molecule type" value="Genomic_DNA"/>
</dbReference>
<comment type="caution">
    <text evidence="2">The sequence shown here is derived from an EMBL/GenBank/DDBJ whole genome shotgun (WGS) entry which is preliminary data.</text>
</comment>
<dbReference type="Gene3D" id="3.30.1340.30">
    <property type="match status" value="1"/>
</dbReference>
<name>A0A848H298_9BURK</name>
<dbReference type="PROSITE" id="PS50914">
    <property type="entry name" value="BON"/>
    <property type="match status" value="1"/>
</dbReference>
<dbReference type="PANTHER" id="PTHR34606">
    <property type="entry name" value="BON DOMAIN-CONTAINING PROTEIN"/>
    <property type="match status" value="1"/>
</dbReference>
<organism evidence="2 3">
    <name type="scientific">Ramlibacter agri</name>
    <dbReference type="NCBI Taxonomy" id="2728837"/>
    <lineage>
        <taxon>Bacteria</taxon>
        <taxon>Pseudomonadati</taxon>
        <taxon>Pseudomonadota</taxon>
        <taxon>Betaproteobacteria</taxon>
        <taxon>Burkholderiales</taxon>
        <taxon>Comamonadaceae</taxon>
        <taxon>Ramlibacter</taxon>
    </lineage>
</organism>
<dbReference type="PROSITE" id="PS51257">
    <property type="entry name" value="PROKAR_LIPOPROTEIN"/>
    <property type="match status" value="1"/>
</dbReference>
<proteinExistence type="predicted"/>
<dbReference type="AlphaFoldDB" id="A0A848H298"/>
<dbReference type="RefSeq" id="WP_169417996.1">
    <property type="nucleotide sequence ID" value="NZ_JABBFX010000001.1"/>
</dbReference>